<dbReference type="AlphaFoldDB" id="A0A937K151"/>
<keyword evidence="3" id="KW-1185">Reference proteome</keyword>
<evidence type="ECO:0000313" key="2">
    <source>
        <dbReference type="EMBL" id="MBL3656292.1"/>
    </source>
</evidence>
<evidence type="ECO:0000256" key="1">
    <source>
        <dbReference type="SAM" id="Phobius"/>
    </source>
</evidence>
<keyword evidence="1" id="KW-0812">Transmembrane</keyword>
<gene>
    <name evidence="2" type="ORF">JL102_09135</name>
</gene>
<dbReference type="Proteomes" id="UP000659388">
    <property type="component" value="Unassembled WGS sequence"/>
</dbReference>
<dbReference type="EMBL" id="JAESIY010000004">
    <property type="protein sequence ID" value="MBL3656292.1"/>
    <property type="molecule type" value="Genomic_DNA"/>
</dbReference>
<comment type="caution">
    <text evidence="2">The sequence shown here is derived from an EMBL/GenBank/DDBJ whole genome shotgun (WGS) entry which is preliminary data.</text>
</comment>
<feature type="transmembrane region" description="Helical" evidence="1">
    <location>
        <begin position="96"/>
        <end position="118"/>
    </location>
</feature>
<proteinExistence type="predicted"/>
<keyword evidence="1" id="KW-0472">Membrane</keyword>
<dbReference type="RefSeq" id="WP_202244081.1">
    <property type="nucleotide sequence ID" value="NZ_JAESIY010000004.1"/>
</dbReference>
<sequence length="205" mass="24552">MENLLSLLDKIDDFYRNYELEITWFIFIILFFKLVKNLSQDNFLNKHSVSNRKEKFLIDFGFSRPNRNDSISYFIAILLIFTDLAFSFYGHDYQKLFITLGSCLILMLNLLYLCTFYIEIKNDSIILDSIRFKAINIDKLEVWDNMITVHSEKKELDIKLTYKAKNFELVKLMILKLKEFCTEHQIAFDDLNFQYNLVQNEVARK</sequence>
<accession>A0A937K151</accession>
<organism evidence="2 3">
    <name type="scientific">Fulvivirga sediminis</name>
    <dbReference type="NCBI Taxonomy" id="2803949"/>
    <lineage>
        <taxon>Bacteria</taxon>
        <taxon>Pseudomonadati</taxon>
        <taxon>Bacteroidota</taxon>
        <taxon>Cytophagia</taxon>
        <taxon>Cytophagales</taxon>
        <taxon>Fulvivirgaceae</taxon>
        <taxon>Fulvivirga</taxon>
    </lineage>
</organism>
<feature type="transmembrane region" description="Helical" evidence="1">
    <location>
        <begin position="71"/>
        <end position="90"/>
    </location>
</feature>
<feature type="transmembrane region" description="Helical" evidence="1">
    <location>
        <begin position="20"/>
        <end position="38"/>
    </location>
</feature>
<name>A0A937K151_9BACT</name>
<reference evidence="2" key="1">
    <citation type="submission" date="2021-01" db="EMBL/GenBank/DDBJ databases">
        <title>Fulvivirga kasyanovii gen. nov., sp nov., a novel member of the phylum Bacteroidetes isolated from seawater in a mussel farm.</title>
        <authorList>
            <person name="Zhao L.-H."/>
            <person name="Wang Z.-J."/>
        </authorList>
    </citation>
    <scope>NUCLEOTIDE SEQUENCE</scope>
    <source>
        <strain evidence="2">2943</strain>
    </source>
</reference>
<evidence type="ECO:0000313" key="3">
    <source>
        <dbReference type="Proteomes" id="UP000659388"/>
    </source>
</evidence>
<keyword evidence="1" id="KW-1133">Transmembrane helix</keyword>
<protein>
    <submittedName>
        <fullName evidence="2">Uncharacterized protein</fullName>
    </submittedName>
</protein>